<dbReference type="Gene3D" id="1.10.533.10">
    <property type="entry name" value="Death Domain, Fas"/>
    <property type="match status" value="1"/>
</dbReference>
<keyword evidence="4" id="KW-1185">Reference proteome</keyword>
<dbReference type="AlphaFoldDB" id="A0A6V7HGI8"/>
<evidence type="ECO:0000313" key="3">
    <source>
        <dbReference type="EMBL" id="CAD1479398.1"/>
    </source>
</evidence>
<protein>
    <recommendedName>
        <fullName evidence="2">Tube Death domain-containing protein</fullName>
    </recommendedName>
</protein>
<feature type="compositionally biased region" description="Basic and acidic residues" evidence="1">
    <location>
        <begin position="165"/>
        <end position="182"/>
    </location>
</feature>
<evidence type="ECO:0000313" key="4">
    <source>
        <dbReference type="Proteomes" id="UP000752696"/>
    </source>
</evidence>
<dbReference type="Proteomes" id="UP000752696">
    <property type="component" value="Unassembled WGS sequence"/>
</dbReference>
<dbReference type="InterPro" id="IPR029397">
    <property type="entry name" value="Tube_Death"/>
</dbReference>
<feature type="compositionally biased region" description="Polar residues" evidence="1">
    <location>
        <begin position="304"/>
        <end position="315"/>
    </location>
</feature>
<dbReference type="SUPFAM" id="SSF47986">
    <property type="entry name" value="DEATH domain"/>
    <property type="match status" value="1"/>
</dbReference>
<name>A0A6V7HGI8_9HYME</name>
<gene>
    <name evidence="3" type="ORF">MHI_LOCUS855968</name>
</gene>
<reference evidence="3" key="1">
    <citation type="submission" date="2020-07" db="EMBL/GenBank/DDBJ databases">
        <authorList>
            <person name="Nazaruddin N."/>
        </authorList>
    </citation>
    <scope>NUCLEOTIDE SEQUENCE</scope>
</reference>
<proteinExistence type="predicted"/>
<dbReference type="OrthoDB" id="4062651at2759"/>
<evidence type="ECO:0000256" key="1">
    <source>
        <dbReference type="SAM" id="MobiDB-lite"/>
    </source>
</evidence>
<dbReference type="Pfam" id="PF14786">
    <property type="entry name" value="Death_2"/>
    <property type="match status" value="1"/>
</dbReference>
<feature type="compositionally biased region" description="Basic and acidic residues" evidence="1">
    <location>
        <begin position="239"/>
        <end position="248"/>
    </location>
</feature>
<dbReference type="EMBL" id="CAJDYZ010011390">
    <property type="protein sequence ID" value="CAD1479398.1"/>
    <property type="molecule type" value="Genomic_DNA"/>
</dbReference>
<feature type="domain" description="Tube Death" evidence="2">
    <location>
        <begin position="12"/>
        <end position="159"/>
    </location>
</feature>
<feature type="non-terminal residue" evidence="3">
    <location>
        <position position="315"/>
    </location>
</feature>
<evidence type="ECO:0000259" key="2">
    <source>
        <dbReference type="Pfam" id="PF14786"/>
    </source>
</evidence>
<feature type="compositionally biased region" description="Basic and acidic residues" evidence="1">
    <location>
        <begin position="220"/>
        <end position="229"/>
    </location>
</feature>
<organism evidence="3 4">
    <name type="scientific">Heterotrigona itama</name>
    <dbReference type="NCBI Taxonomy" id="395501"/>
    <lineage>
        <taxon>Eukaryota</taxon>
        <taxon>Metazoa</taxon>
        <taxon>Ecdysozoa</taxon>
        <taxon>Arthropoda</taxon>
        <taxon>Hexapoda</taxon>
        <taxon>Insecta</taxon>
        <taxon>Pterygota</taxon>
        <taxon>Neoptera</taxon>
        <taxon>Endopterygota</taxon>
        <taxon>Hymenoptera</taxon>
        <taxon>Apocrita</taxon>
        <taxon>Aculeata</taxon>
        <taxon>Apoidea</taxon>
        <taxon>Anthophila</taxon>
        <taxon>Apidae</taxon>
        <taxon>Heterotrigona</taxon>
    </lineage>
</organism>
<accession>A0A6V7HGI8</accession>
<feature type="compositionally biased region" description="Basic and acidic residues" evidence="1">
    <location>
        <begin position="285"/>
        <end position="298"/>
    </location>
</feature>
<feature type="region of interest" description="Disordered" evidence="1">
    <location>
        <begin position="147"/>
        <end position="315"/>
    </location>
</feature>
<sequence length="315" mass="35609">MYSESTVYLDRELRKLKPAESFKLARILRVQDSWKKLMAIVPKDDDSDLPRFNIEHIRYSFEHTRAHGTLESKPSFSLVATSNLRSTIEQAAAQQQGNAVEIFLSEWGTMGKKRPTLRLLLSLLTKAELFRAADYVAGELLNEELPKRPEFGPAAPVDISEETDTASKDNEKLANLDRDESRTFGSASSRVVDNETIDPNATSNNDSFEEGNAQSTKLIDSSRGERGCKEQLQSDEETSNVRRTDIWDPTRFNGKENNSVEEEGGEQTLDQREMPSDELPVFLNEFERRTSKFHREASPEELSVLSNDSRGGTTR</sequence>
<dbReference type="InterPro" id="IPR011029">
    <property type="entry name" value="DEATH-like_dom_sf"/>
</dbReference>
<comment type="caution">
    <text evidence="3">The sequence shown here is derived from an EMBL/GenBank/DDBJ whole genome shotgun (WGS) entry which is preliminary data.</text>
</comment>
<feature type="compositionally biased region" description="Polar residues" evidence="1">
    <location>
        <begin position="183"/>
        <end position="219"/>
    </location>
</feature>